<dbReference type="Pfam" id="PF02209">
    <property type="entry name" value="VHP"/>
    <property type="match status" value="1"/>
</dbReference>
<gene>
    <name evidence="2" type="primary">Qua</name>
    <name evidence="2" type="ORF">G6Z77_0012229</name>
</gene>
<dbReference type="OrthoDB" id="6375767at2759"/>
<dbReference type="EMBL" id="JAANIB010011066">
    <property type="protein sequence ID" value="KAG5317035.1"/>
    <property type="molecule type" value="Genomic_DNA"/>
</dbReference>
<sequence length="303" mass="35391">KQIKSHEPAEMKALLRGWESSKMRPLTLPVSFESSRIHKNKNFYAEINQKYWKKGEKAFSFNKISKKFVLWKEKIEYLNLHEKNLKNMHLKENVIFYNKDSRFAAPKKYLVRVFGSTPYTSKAVERPLRASCLNSSAVFILFSSVPIVWCGGKNTGDVRQTSRRLAPRNAPLITEGKESDDFWTELGGLEPATFIGLFDNWNHNLLRDYKPFEIFCTLLKDRNQSVRMQTISKAITDFDNYIKYPPTMLKSEPDNLPAGVDVRRKEMHLTYDNFIAIFKMEPAEFEKLSTWKRQRLKQAAGLF</sequence>
<dbReference type="GO" id="GO:0015629">
    <property type="term" value="C:actin cytoskeleton"/>
    <property type="evidence" value="ECO:0007669"/>
    <property type="project" value="TreeGrafter"/>
</dbReference>
<dbReference type="SUPFAM" id="SSF47050">
    <property type="entry name" value="VHP, Villin headpiece domain"/>
    <property type="match status" value="1"/>
</dbReference>
<organism evidence="2 3">
    <name type="scientific">Acromyrmex heyeri</name>
    <dbReference type="NCBI Taxonomy" id="230685"/>
    <lineage>
        <taxon>Eukaryota</taxon>
        <taxon>Metazoa</taxon>
        <taxon>Ecdysozoa</taxon>
        <taxon>Arthropoda</taxon>
        <taxon>Hexapoda</taxon>
        <taxon>Insecta</taxon>
        <taxon>Pterygota</taxon>
        <taxon>Neoptera</taxon>
        <taxon>Endopterygota</taxon>
        <taxon>Hymenoptera</taxon>
        <taxon>Apocrita</taxon>
        <taxon>Aculeata</taxon>
        <taxon>Formicoidea</taxon>
        <taxon>Formicidae</taxon>
        <taxon>Myrmicinae</taxon>
        <taxon>Acromyrmex</taxon>
    </lineage>
</organism>
<keyword evidence="3" id="KW-1185">Reference proteome</keyword>
<name>A0A836ENR5_9HYME</name>
<dbReference type="GO" id="GO:0051014">
    <property type="term" value="P:actin filament severing"/>
    <property type="evidence" value="ECO:0007669"/>
    <property type="project" value="TreeGrafter"/>
</dbReference>
<dbReference type="GO" id="GO:0005737">
    <property type="term" value="C:cytoplasm"/>
    <property type="evidence" value="ECO:0007669"/>
    <property type="project" value="TreeGrafter"/>
</dbReference>
<protein>
    <submittedName>
        <fullName evidence="2">QUAI protein</fullName>
    </submittedName>
</protein>
<dbReference type="SMART" id="SM00153">
    <property type="entry name" value="VHP"/>
    <property type="match status" value="1"/>
</dbReference>
<proteinExistence type="predicted"/>
<dbReference type="Proteomes" id="UP000670152">
    <property type="component" value="Unassembled WGS sequence"/>
</dbReference>
<dbReference type="InterPro" id="IPR003128">
    <property type="entry name" value="Villin_headpiece"/>
</dbReference>
<feature type="domain" description="HP" evidence="1">
    <location>
        <begin position="238"/>
        <end position="303"/>
    </location>
</feature>
<dbReference type="Gene3D" id="3.40.20.10">
    <property type="entry name" value="Severin"/>
    <property type="match status" value="1"/>
</dbReference>
<evidence type="ECO:0000313" key="3">
    <source>
        <dbReference type="Proteomes" id="UP000670152"/>
    </source>
</evidence>
<evidence type="ECO:0000313" key="2">
    <source>
        <dbReference type="EMBL" id="KAG5317035.1"/>
    </source>
</evidence>
<dbReference type="GO" id="GO:0008154">
    <property type="term" value="P:actin polymerization or depolymerization"/>
    <property type="evidence" value="ECO:0007669"/>
    <property type="project" value="TreeGrafter"/>
</dbReference>
<comment type="caution">
    <text evidence="2">The sequence shown here is derived from an EMBL/GenBank/DDBJ whole genome shotgun (WGS) entry which is preliminary data.</text>
</comment>
<dbReference type="InterPro" id="IPR029006">
    <property type="entry name" value="ADF-H/Gelsolin-like_dom_sf"/>
</dbReference>
<dbReference type="PROSITE" id="PS51089">
    <property type="entry name" value="HP"/>
    <property type="match status" value="1"/>
</dbReference>
<dbReference type="AlphaFoldDB" id="A0A836ENR5"/>
<dbReference type="GO" id="GO:0005546">
    <property type="term" value="F:phosphatidylinositol-4,5-bisphosphate binding"/>
    <property type="evidence" value="ECO:0007669"/>
    <property type="project" value="TreeGrafter"/>
</dbReference>
<dbReference type="SUPFAM" id="SSF55753">
    <property type="entry name" value="Actin depolymerizing proteins"/>
    <property type="match status" value="1"/>
</dbReference>
<dbReference type="InterPro" id="IPR007122">
    <property type="entry name" value="Villin/Gelsolin"/>
</dbReference>
<dbReference type="InterPro" id="IPR036886">
    <property type="entry name" value="Villin_headpiece_dom_sf"/>
</dbReference>
<reference evidence="2 3" key="1">
    <citation type="submission" date="2020-02" db="EMBL/GenBank/DDBJ databases">
        <title>Relaxed selection underlies rapid genomic changes in the transitions from sociality to social parasitism in ants.</title>
        <authorList>
            <person name="Bi X."/>
        </authorList>
    </citation>
    <scope>NUCLEOTIDE SEQUENCE [LARGE SCALE GENOMIC DNA]</scope>
    <source>
        <strain evidence="2">BGI-DK2014b</strain>
        <tissue evidence="2">Whole body</tissue>
    </source>
</reference>
<dbReference type="PANTHER" id="PTHR11977">
    <property type="entry name" value="VILLIN"/>
    <property type="match status" value="1"/>
</dbReference>
<dbReference type="GO" id="GO:0051015">
    <property type="term" value="F:actin filament binding"/>
    <property type="evidence" value="ECO:0007669"/>
    <property type="project" value="InterPro"/>
</dbReference>
<evidence type="ECO:0000259" key="1">
    <source>
        <dbReference type="PROSITE" id="PS51089"/>
    </source>
</evidence>
<feature type="non-terminal residue" evidence="2">
    <location>
        <position position="1"/>
    </location>
</feature>
<dbReference type="GO" id="GO:0051016">
    <property type="term" value="P:barbed-end actin filament capping"/>
    <property type="evidence" value="ECO:0007669"/>
    <property type="project" value="TreeGrafter"/>
</dbReference>
<accession>A0A836ENR5</accession>
<dbReference type="Gene3D" id="1.10.950.10">
    <property type="entry name" value="Villin headpiece domain"/>
    <property type="match status" value="1"/>
</dbReference>
<dbReference type="PANTHER" id="PTHR11977:SF57">
    <property type="entry name" value="VILLIN-LIKE PROTEIN QUAIL"/>
    <property type="match status" value="1"/>
</dbReference>
<feature type="non-terminal residue" evidence="2">
    <location>
        <position position="303"/>
    </location>
</feature>